<dbReference type="GO" id="GO:0016757">
    <property type="term" value="F:glycosyltransferase activity"/>
    <property type="evidence" value="ECO:0007669"/>
    <property type="project" value="UniProtKB-ARBA"/>
</dbReference>
<feature type="domain" description="Erythromycin biosynthesis protein CIII-like C-terminal" evidence="1">
    <location>
        <begin position="295"/>
        <end position="400"/>
    </location>
</feature>
<reference evidence="3" key="1">
    <citation type="submission" date="2015-08" db="EMBL/GenBank/DDBJ databases">
        <title>Complete Genome Sequence of Azospirillum thiophilum BV-S.</title>
        <authorList>
            <person name="Fomenkov A."/>
            <person name="Vincze T."/>
            <person name="Grabovich M."/>
            <person name="Dubinina G."/>
            <person name="Orlova M."/>
            <person name="Belousova E."/>
            <person name="Roberts R.J."/>
        </authorList>
    </citation>
    <scope>NUCLEOTIDE SEQUENCE [LARGE SCALE GENOMIC DNA]</scope>
    <source>
        <strain evidence="3">BV-S</strain>
    </source>
</reference>
<dbReference type="InterPro" id="IPR010610">
    <property type="entry name" value="EryCIII-like_C"/>
</dbReference>
<keyword evidence="3" id="KW-1185">Reference proteome</keyword>
<evidence type="ECO:0000313" key="2">
    <source>
        <dbReference type="EMBL" id="ALG72566.1"/>
    </source>
</evidence>
<name>A0AAC9EXW9_9PROT</name>
<sequence length="404" mass="42092">MARILLAWELGTGYGHAARLKIVGDALAAAGHDLIFAVRHIDQAAEILGYTSLVQAPSVNPERGRRASPVPVRSYNDILHAVGFTDPACALPILAAWETQLSLIRPDLVIADSSPFLALALYGRCPLVTVGDGYTQPPLHLDDMPLLDLGSPPHGTALGPAPGVQTERILEAMEHLQTLRGQPVPPGLPALLGGRRQFVCTLPELDPYADLRLEPALGPLTPLPAPMPAAPMPPATPTEAGAFVYLGADYPPTDRVMDAILAAGVPVAVHLRRAPAALRERLRARGAVVHDTPPPLDAMLAAHAIAVHHGGSATAATALAAGRPQLIVGQHLEHRLNAGALGRQGVSRDIAGAAEAEAAGAVLADMLQDAALFDRAAAAARRIAERRAPSPVGAVIRACEELAA</sequence>
<evidence type="ECO:0000259" key="1">
    <source>
        <dbReference type="Pfam" id="PF06722"/>
    </source>
</evidence>
<dbReference type="RefSeq" id="WP_045583209.1">
    <property type="nucleotide sequence ID" value="NZ_CP012402.1"/>
</dbReference>
<protein>
    <recommendedName>
        <fullName evidence="1">Erythromycin biosynthesis protein CIII-like C-terminal domain-containing protein</fullName>
    </recommendedName>
</protein>
<accession>A0AAC9EXW9</accession>
<dbReference type="SUPFAM" id="SSF53756">
    <property type="entry name" value="UDP-Glycosyltransferase/glycogen phosphorylase"/>
    <property type="match status" value="1"/>
</dbReference>
<dbReference type="KEGG" id="ati:AL072_16015"/>
<dbReference type="AlphaFoldDB" id="A0AAC9EXW9"/>
<dbReference type="Gene3D" id="3.40.50.2000">
    <property type="entry name" value="Glycogen Phosphorylase B"/>
    <property type="match status" value="2"/>
</dbReference>
<gene>
    <name evidence="2" type="ORF">AL072_16015</name>
</gene>
<proteinExistence type="predicted"/>
<dbReference type="Pfam" id="PF06722">
    <property type="entry name" value="EryCIII-like_C"/>
    <property type="match status" value="1"/>
</dbReference>
<dbReference type="EMBL" id="CP012402">
    <property type="protein sequence ID" value="ALG72566.1"/>
    <property type="molecule type" value="Genomic_DNA"/>
</dbReference>
<organism evidence="2 3">
    <name type="scientific">Azospirillum thiophilum</name>
    <dbReference type="NCBI Taxonomy" id="528244"/>
    <lineage>
        <taxon>Bacteria</taxon>
        <taxon>Pseudomonadati</taxon>
        <taxon>Pseudomonadota</taxon>
        <taxon>Alphaproteobacteria</taxon>
        <taxon>Rhodospirillales</taxon>
        <taxon>Azospirillaceae</taxon>
        <taxon>Azospirillum</taxon>
    </lineage>
</organism>
<dbReference type="Proteomes" id="UP000069935">
    <property type="component" value="Chromosome 2"/>
</dbReference>
<reference evidence="2 3" key="2">
    <citation type="journal article" date="2016" name="Genome Announc.">
        <title>Complete Genome Sequence of a Strain of Azospirillum thiophilum Isolated from a Sulfide Spring.</title>
        <authorList>
            <person name="Fomenkov A."/>
            <person name="Vincze T."/>
            <person name="Grabovich M."/>
            <person name="Anton B.P."/>
            <person name="Dubinina G."/>
            <person name="Orlova M."/>
            <person name="Belousova E."/>
            <person name="Roberts R.J."/>
        </authorList>
    </citation>
    <scope>NUCLEOTIDE SEQUENCE [LARGE SCALE GENOMIC DNA]</scope>
    <source>
        <strain evidence="2 3">BV-S</strain>
    </source>
</reference>
<evidence type="ECO:0000313" key="3">
    <source>
        <dbReference type="Proteomes" id="UP000069935"/>
    </source>
</evidence>